<evidence type="ECO:0000256" key="1">
    <source>
        <dbReference type="ARBA" id="ARBA00009063"/>
    </source>
</evidence>
<dbReference type="InterPro" id="IPR006011">
    <property type="entry name" value="Syntaxin_N"/>
</dbReference>
<feature type="compositionally biased region" description="Basic and acidic residues" evidence="3">
    <location>
        <begin position="154"/>
        <end position="171"/>
    </location>
</feature>
<dbReference type="RefSeq" id="XP_066721993.1">
    <property type="nucleotide sequence ID" value="XM_066853852.1"/>
</dbReference>
<dbReference type="Pfam" id="PF14523">
    <property type="entry name" value="Syntaxin_2"/>
    <property type="match status" value="1"/>
</dbReference>
<dbReference type="PANTHER" id="PTHR19957">
    <property type="entry name" value="SYNTAXIN"/>
    <property type="match status" value="1"/>
</dbReference>
<evidence type="ECO:0000313" key="7">
    <source>
        <dbReference type="Proteomes" id="UP001480595"/>
    </source>
</evidence>
<dbReference type="CDD" id="cd15840">
    <property type="entry name" value="SNARE_Qa"/>
    <property type="match status" value="1"/>
</dbReference>
<dbReference type="PROSITE" id="PS00914">
    <property type="entry name" value="SYNTAXIN"/>
    <property type="match status" value="1"/>
</dbReference>
<organism evidence="6 7">
    <name type="scientific">Apiospora phragmitis</name>
    <dbReference type="NCBI Taxonomy" id="2905665"/>
    <lineage>
        <taxon>Eukaryota</taxon>
        <taxon>Fungi</taxon>
        <taxon>Dikarya</taxon>
        <taxon>Ascomycota</taxon>
        <taxon>Pezizomycotina</taxon>
        <taxon>Sordariomycetes</taxon>
        <taxon>Xylariomycetidae</taxon>
        <taxon>Amphisphaeriales</taxon>
        <taxon>Apiosporaceae</taxon>
        <taxon>Apiospora</taxon>
    </lineage>
</organism>
<feature type="domain" description="T-SNARE coiled-coil homology" evidence="5">
    <location>
        <begin position="196"/>
        <end position="258"/>
    </location>
</feature>
<feature type="region of interest" description="Disordered" evidence="3">
    <location>
        <begin position="152"/>
        <end position="182"/>
    </location>
</feature>
<feature type="compositionally biased region" description="Gly residues" evidence="3">
    <location>
        <begin position="11"/>
        <end position="29"/>
    </location>
</feature>
<sequence>MSFDQLSNMESGGGGRRSGSGGGGNGTSGGAYSDSPEFSRLNQTLTNALFHLQGNNDKLRTEIDRLGTRQDKPRLRERVQALLEESRDQFKEVGEGVKKLQTWDDPAGGGITPTQKYQQQKLARDFGSGLREFQGLQRTALEKLNASVTAAKAAAHDAESPSAADSHHFHGGEQLQQLQQQEQAHLAAQDEVDFQDALIQEREDEIRQIEEGVTDLNTLFKQVAQIVNEQGEQLETIETNAINVRDDTRGADVELRSAARYQKNARSKACCLLLILAVILTIVLLAVFLG</sequence>
<dbReference type="InterPro" id="IPR006012">
    <property type="entry name" value="Syntaxin/epimorphin_CS"/>
</dbReference>
<keyword evidence="4" id="KW-0812">Transmembrane</keyword>
<keyword evidence="7" id="KW-1185">Reference proteome</keyword>
<dbReference type="Gene3D" id="1.20.5.110">
    <property type="match status" value="1"/>
</dbReference>
<evidence type="ECO:0000256" key="2">
    <source>
        <dbReference type="RuleBase" id="RU003858"/>
    </source>
</evidence>
<dbReference type="EMBL" id="JAQQWL010000002">
    <property type="protein sequence ID" value="KAK8087469.1"/>
    <property type="molecule type" value="Genomic_DNA"/>
</dbReference>
<dbReference type="Proteomes" id="UP001480595">
    <property type="component" value="Unassembled WGS sequence"/>
</dbReference>
<proteinExistence type="inferred from homology"/>
<evidence type="ECO:0000259" key="5">
    <source>
        <dbReference type="PROSITE" id="PS50192"/>
    </source>
</evidence>
<dbReference type="InterPro" id="IPR000727">
    <property type="entry name" value="T_SNARE_dom"/>
</dbReference>
<dbReference type="Pfam" id="PF05739">
    <property type="entry name" value="SNARE"/>
    <property type="match status" value="1"/>
</dbReference>
<name>A0ABR1WWH1_9PEZI</name>
<feature type="compositionally biased region" description="Polar residues" evidence="3">
    <location>
        <begin position="1"/>
        <end position="10"/>
    </location>
</feature>
<feature type="compositionally biased region" description="Low complexity" evidence="3">
    <location>
        <begin position="172"/>
        <end position="182"/>
    </location>
</feature>
<dbReference type="PANTHER" id="PTHR19957:SF38">
    <property type="entry name" value="LD27581P"/>
    <property type="match status" value="1"/>
</dbReference>
<reference evidence="6 7" key="1">
    <citation type="submission" date="2023-01" db="EMBL/GenBank/DDBJ databases">
        <title>Analysis of 21 Apiospora genomes using comparative genomics revels a genus with tremendous synthesis potential of carbohydrate active enzymes and secondary metabolites.</title>
        <authorList>
            <person name="Sorensen T."/>
        </authorList>
    </citation>
    <scope>NUCLEOTIDE SEQUENCE [LARGE SCALE GENOMIC DNA]</scope>
    <source>
        <strain evidence="6 7">CBS 135458</strain>
    </source>
</reference>
<accession>A0ABR1WWH1</accession>
<gene>
    <name evidence="6" type="ORF">PG994_002443</name>
</gene>
<dbReference type="PROSITE" id="PS50192">
    <property type="entry name" value="T_SNARE"/>
    <property type="match status" value="1"/>
</dbReference>
<dbReference type="InterPro" id="IPR010989">
    <property type="entry name" value="SNARE"/>
</dbReference>
<comment type="caution">
    <text evidence="6">The sequence shown here is derived from an EMBL/GenBank/DDBJ whole genome shotgun (WGS) entry which is preliminary data.</text>
</comment>
<dbReference type="InterPro" id="IPR045242">
    <property type="entry name" value="Syntaxin"/>
</dbReference>
<dbReference type="Gene3D" id="1.20.58.70">
    <property type="match status" value="1"/>
</dbReference>
<dbReference type="GeneID" id="92086915"/>
<feature type="transmembrane region" description="Helical" evidence="4">
    <location>
        <begin position="269"/>
        <end position="289"/>
    </location>
</feature>
<feature type="region of interest" description="Disordered" evidence="3">
    <location>
        <begin position="1"/>
        <end position="39"/>
    </location>
</feature>
<comment type="similarity">
    <text evidence="1 2">Belongs to the syntaxin family.</text>
</comment>
<evidence type="ECO:0000313" key="6">
    <source>
        <dbReference type="EMBL" id="KAK8087469.1"/>
    </source>
</evidence>
<evidence type="ECO:0000256" key="4">
    <source>
        <dbReference type="SAM" id="Phobius"/>
    </source>
</evidence>
<keyword evidence="4" id="KW-1133">Transmembrane helix</keyword>
<keyword evidence="4" id="KW-0472">Membrane</keyword>
<dbReference type="SMART" id="SM00397">
    <property type="entry name" value="t_SNARE"/>
    <property type="match status" value="1"/>
</dbReference>
<dbReference type="SUPFAM" id="SSF47661">
    <property type="entry name" value="t-snare proteins"/>
    <property type="match status" value="1"/>
</dbReference>
<protein>
    <submittedName>
        <fullName evidence="6">SNARE domain-containing protein</fullName>
    </submittedName>
</protein>
<dbReference type="SMART" id="SM00503">
    <property type="entry name" value="SynN"/>
    <property type="match status" value="1"/>
</dbReference>
<evidence type="ECO:0000256" key="3">
    <source>
        <dbReference type="SAM" id="MobiDB-lite"/>
    </source>
</evidence>